<evidence type="ECO:0000259" key="5">
    <source>
        <dbReference type="Pfam" id="PF21894"/>
    </source>
</evidence>
<feature type="domain" description="Virion DNA-directed RNA polymerase plug insertion" evidence="2">
    <location>
        <begin position="1707"/>
        <end position="1788"/>
    </location>
</feature>
<gene>
    <name evidence="6" type="ORF">gp50</name>
</gene>
<dbReference type="Gene3D" id="1.20.140.110">
    <property type="match status" value="2"/>
</dbReference>
<dbReference type="InterPro" id="IPR053805">
    <property type="entry name" value="N4_RNAP_helical"/>
</dbReference>
<feature type="compositionally biased region" description="Basic and acidic residues" evidence="1">
    <location>
        <begin position="951"/>
        <end position="963"/>
    </location>
</feature>
<proteinExistence type="predicted"/>
<dbReference type="Pfam" id="PF21867">
    <property type="entry name" value="vRNAP_dom_2"/>
    <property type="match status" value="1"/>
</dbReference>
<dbReference type="Pfam" id="PF21894">
    <property type="entry name" value="N4_RNAP_helical"/>
    <property type="match status" value="1"/>
</dbReference>
<dbReference type="InterPro" id="IPR054062">
    <property type="entry name" value="vRNAP_dom2"/>
</dbReference>
<dbReference type="Pfam" id="PF21769">
    <property type="entry name" value="vRNAP_dom"/>
    <property type="match status" value="1"/>
</dbReference>
<feature type="region of interest" description="Disordered" evidence="1">
    <location>
        <begin position="903"/>
        <end position="976"/>
    </location>
</feature>
<evidence type="ECO:0000313" key="6">
    <source>
        <dbReference type="EMBL" id="AEL79661.1"/>
    </source>
</evidence>
<feature type="compositionally biased region" description="Polar residues" evidence="1">
    <location>
        <begin position="903"/>
        <end position="919"/>
    </location>
</feature>
<dbReference type="Gene3D" id="6.10.250.1860">
    <property type="match status" value="1"/>
</dbReference>
<dbReference type="Gene3D" id="3.30.750.220">
    <property type="match status" value="2"/>
</dbReference>
<feature type="domain" description="Virion DNA-directed RNA polymerase" evidence="4">
    <location>
        <begin position="1575"/>
        <end position="1690"/>
    </location>
</feature>
<evidence type="ECO:0000313" key="7">
    <source>
        <dbReference type="Proteomes" id="UP000008899"/>
    </source>
</evidence>
<feature type="domain" description="Virion DNA-directed RNA polymerase" evidence="3">
    <location>
        <begin position="2164"/>
        <end position="2318"/>
    </location>
</feature>
<protein>
    <submittedName>
        <fullName evidence="6">Virion RNA polymerase</fullName>
    </submittedName>
</protein>
<name>G0XNV0_9CAUD</name>
<dbReference type="InterPro" id="IPR049432">
    <property type="entry name" value="vRNAP_dom"/>
</dbReference>
<dbReference type="Proteomes" id="UP000008899">
    <property type="component" value="Segment"/>
</dbReference>
<evidence type="ECO:0000259" key="4">
    <source>
        <dbReference type="Pfam" id="PF21867"/>
    </source>
</evidence>
<dbReference type="KEGG" id="vg:11117665"/>
<keyword evidence="7" id="KW-1185">Reference proteome</keyword>
<dbReference type="InterPro" id="IPR049433">
    <property type="entry name" value="vRNAP_plug"/>
</dbReference>
<organism evidence="6 7">
    <name type="scientific">Escherichia phage vB_EcoP_G7C</name>
    <dbReference type="NCBI Taxonomy" id="1054461"/>
    <lineage>
        <taxon>Viruses</taxon>
        <taxon>Duplodnaviria</taxon>
        <taxon>Heunggongvirae</taxon>
        <taxon>Uroviricota</taxon>
        <taxon>Caudoviricetes</taxon>
        <taxon>Schitoviridae</taxon>
        <taxon>Enquatrovirinae</taxon>
        <taxon>Gamaleyavirus</taxon>
        <taxon>Gamaleyavirus G7C</taxon>
    </lineage>
</organism>
<dbReference type="EMBL" id="HQ259105">
    <property type="protein sequence ID" value="AEL79661.1"/>
    <property type="molecule type" value="Genomic_DNA"/>
</dbReference>
<evidence type="ECO:0000259" key="3">
    <source>
        <dbReference type="Pfam" id="PF21769"/>
    </source>
</evidence>
<accession>G0XNV0</accession>
<dbReference type="GeneID" id="11117665"/>
<sequence>MSTFDRLAGFADSITNAKQVDVSTATSQKQAAQGQSPFQLTPENAYTLQTGRVGNLGIGAFEPGSLQADFTQASPLEIINKYGNEQGLQILNSRANAADAVRQDLSKQRTNAEAFGDTLSGVGLGVANTLGGIAALGAGLVNDNAGATIASGMDWLNEGVHNLQSDALNATRKVVQNQNQISAQKNQKLYEQDIKNGESDLVASLSRIGRDAFDSVANTLDNGMAASDGLSEGVGSLFTGGPLIRGVSALGKVMVGGDKAVKGITLAAGLGSRPAQVALSTGRVAAPAIAIGGMEAGGAYQQTASEIMKMSHPELASKSPVYQQHIADGLSPDEARRQTASETGIIAAALTAPVAAAMGPLVSKFELNPMRVGSAGAALTNLGAQTFEEGTQSGFGQFAQNRAIKENVDASRDTLKGVGEQAGLGALYGFGSAGVAQAPGATVKAAGAAAGPALRTTLAGASLVGKTLAKAASPLTNILVQRGEEVAKRNEQASPVADATVNAAAQEAVAQAEQAQATVQEAVDAMDITPEEKAAATQYAADLTQAMKFDPVELEQANPVIREAVSGSTNRVEAIQKMADLVNTAEDPDVQMEAAIQMYDNIMSMDSFINRDPGALANLEQGSPAAAIVDQFSGLMANIQNTPKVLRAFRAIHSMIQEQAEAGKLKATEEANQAQANNIAMAADVSPEVLDADSVNMVLKHASEGKITLNNRQRAALQSAAALLQGAREYDAKAEELGLRPQDIVSKQIKTDESRSNEGQYSALQHAKRIRSAYNSGNFDLASAYLSDFMKFAQHMQNKVGALNEHLISGNADKNKSVHYQALTPTREWVRSRTGLGVNPYDTKSVKFAQQVALEAKTVADIANALATAYPELNVSHVKVTSLDSRLNKPAAQVVKEFRQGGLNATQSQQTNEPVNQVDETPVKTQEPAITVQSKTAPVEAKETAPNTVESKSEPEKVSKPKSESTSVPNGPEMKTAEFTGKQQATYMQIGQYFDYNGKEYISLGKDIEGVRAVPSTGGKTIVIPGESTVTGKSDVLTSFKYGKTNVPYVMTPEGRIFSLRSTREVWSSPSQARNDFMNYVRNTFSQPEVTPVQEEKVPKSEKASPVVDDATLTNEDTIEQPTESERDAYVKENTISQETLNKYGDRRESPWLFADGTVVGSNGDHISLSDVFGHDGYRDMSLDTGAIRSMFYKGSEQPFVSLQLFDDQKLTAEQFNTVQSFVEANNAHILVGVDTSGLNTNNVEEDEVSLAQLKADYTVGGKPLSGMEAVFPVYNNEKTPNQFLKAFTLPEEPKSRTIGSESPLADIKKALSSAARFEAFTQKENNVLAGDVLERYQDLMDFGETLKATLSKRLAKFLANKNVGKRFAEGTEANRWVSGKLLNIVEKDGDTFKFNDQLLETAVLAGLQWRLTATQNAAIKDMKDVAAITGVDASLLPESILTEFENAQTLVEATNSLAQKIESYWGLNRNPNAPLGYTKGIPAAMATEILSSLIEMGAVTETMLDVSEIDPDSNKTIGLYTINKLADKDPINNFPTAIEEAVLVNPEEKTYFGDDIPSVAQTQLRNPAVRNTPEQKAALKAEQATEFRVHMPMVNFYEALGRDGILELMGAGSLNPDLLNENTAKSLEGKNLSVSMAYDSLFGLINQLKEQENGLDTPIHYGYNMTRVGRMQMLGKNNPQSSKLVREAILPTFSTIDLSNENSQAFSDFQLGLAQALGIKVHKMSREAMSENLTKALEGNLKPAVDMMVEFDKSGYLPTDAVDILKTSLGDNKSFVALMALMEYARYLNSDDRANFTTPLYVEADGVTNGPINAMVLMTGGKFTPDWIKNTAKGGLFFGRAGKTMNEHCSIDDNVDLYEASTNGLQQALNALRTTYRNNVPVINQINHLQKLMDLFIKDFNLNEDGTLDLKRGIAKNPLTITIYGAGARGIAGNIVGAITDTIYERFSDVLQARAADPSISPAMAMFGKEAASEADAQAMLDTFLTSMEALTGKIPAKRKGKLFIKEVDGALTGKLNPQKFTVSGNALKNLQENMLHLFVEPMRTGIRNTVGEGLMYSTENLQKATQIQSLVLQDMFQQAVQTKLAEKEKDPTWKKGDFLTQKELNEIQESLSPLAPMIETGSQTFYLAGSESTDVANQVLATNLDDRMRVPMSIYAPSQAGVAGIPFMTIGTGDGMMMQTLSTMKGAPKNTLKIFDGMNIGISDITDASRKANEAVYTSWQGNPIKNVYDSFSKFMKNVDFDKLSDKTIDDIARSALDFEQLSHISRVEGDRQYKIDMIKNSGVNLIERNLRNIALGVDIRHKVMNQVQTTVDQMAAVGAPYVNNGKISLEGLTVDQQVAKLNELFDAELNKRRDAVRAAKAEPVKEAPVKEVPAMEQVGRVLKSGVRLLSNTAITKLAKEMSPEQQAVLKEVQKSLAAKDYKVVYGTPAQLDAYAIEKNITRPAPEDIEAAEAGNTYGWTNFDDKTIYLVTPSLETLVHELVHASTFESVLAHYEGTPNEAVQNIEDLMNQFLALDVKDESPEVREAYADALYTINGYLSNGYIEPAIAKAAALNEYMAWGLTNQELISKQKKTTALKVMIQSVYEAIKRLVFGREEAPANADDMFSGLLFNSSVVMRGQAPTAAVAKDTTLFHNKAYGDNTRLEELGQTFDKLITNYIGSEPVQQVIREGKFSDAKKHATKVTRDVQAHGFTMNMQEQRLFTNIVAALATEAAISPAALSRAQEYYAHVTKNLTVESFMTDPDSTNPADRYYAQQKFDTIMGANNIEFDAQGRSSILPTFVGLAMVSEEVRNVLANIPVMKADKKSGNTVDAMLTNIGTAAMASLNARVAGDTKATNVQEGMDALAQTIMQTSLNAQSFYDSVATPSGNAIDRANQYLVDSIDVLSTRVLESAREVAANTKNPLVKGAAHAAQLMAAIATEKNGANVAEGVMVAMNQGKVWQPFHDLVNDLTGRTKSNASVYDLIKAVRAQVQADRQQFREHLPTTIASKFSRKLTKDEWKAMYTGMGKTDLAVLRDTMSLAEIRDLLSDQKIVDREVNKLEADLQKQAGRNWPLINRKSKQLAQYMINGTVGKNLLRNATAISRMLGERKTTRSIVDVAQLDKLITLYALEAMNKSDREMLSSLAQTEVEGMDFATSYLVGQRKDEMAKAKSDMRATLNQYKGYIPSETKQGVSLVVAEDSEFGDLIEKSYVRLGTYQGSSANRGLARSYYFAPVQAQAPFSQGILQNVRNTAGGVDLGTGFTMGSMVAGRITDKPSVDRIAKALARGERGNEPLLPVYNAKGDVVAYEQSINPNMLKHIEGENHLARAIGVWRGRQVEEAKAQRFNDMLIENLYSMYKEDIKMSAANKSQYVNLFGSKLDPVTADALKLMNSETRRKAEKLFGEGELWVRRDMLNDALGYRAASIGDAWSGNSRWSPETLNTFKKAILGLAGNRAYKYLMGGENLVQNLVKDAKTLIVVKSVVVPVVNFLANLYQMVARGVPVKNIAKSIPRKTAEINQYLKSRLRQVDAEAELRAATNPNQIRKLKAEIQSITDSHKRMSIWPLIEAGEFSSIADAGIGRDDILITEGKLHEYMEKLADKLPKSVRAAGRYALITKDTALFQGIQKTVEYSDFIAKAIIYDELTQRKGKTREEALGRVTEEFINYDRLPGRFRGYMESVGLMWFYNFKIRSAKVAVSMIRNNPVHAAMAMLAPTPTMFGNVGLPIQDNIFSIAAKGSLDYSWGFGQGLRAHNLNPWMNLVN</sequence>
<dbReference type="Gene3D" id="6.10.140.1360">
    <property type="match status" value="1"/>
</dbReference>
<evidence type="ECO:0000259" key="2">
    <source>
        <dbReference type="Pfam" id="PF21624"/>
    </source>
</evidence>
<reference evidence="6 7" key="1">
    <citation type="journal article" date="2012" name="Virology">
        <title>Isolation and characterization of a novel indigenous intestinal N4-related coliphage vB_EcoP_G7C.</title>
        <authorList>
            <person name="Kulikov E."/>
            <person name="Kropinski A.M."/>
            <person name="Golomidova A."/>
            <person name="Lingohr E."/>
            <person name="Govorun V."/>
            <person name="Serebryakova M."/>
            <person name="Prokhorov N."/>
            <person name="Letarova M."/>
            <person name="Manykin A."/>
            <person name="Strotskaya A."/>
            <person name="Letarov A."/>
        </authorList>
    </citation>
    <scope>NUCLEOTIDE SEQUENCE [LARGE SCALE GENOMIC DNA]</scope>
    <source>
        <strain evidence="6">G7C</strain>
    </source>
</reference>
<dbReference type="RefSeq" id="YP_004782180.1">
    <property type="nucleotide sequence ID" value="NC_015933.1"/>
</dbReference>
<feature type="domain" description="Bacteriophage N4 RNA polymerase helical" evidence="5">
    <location>
        <begin position="1866"/>
        <end position="2082"/>
    </location>
</feature>
<dbReference type="Gene3D" id="6.10.140.1370">
    <property type="match status" value="1"/>
</dbReference>
<dbReference type="Pfam" id="PF21624">
    <property type="entry name" value="vRNAP_plug"/>
    <property type="match status" value="1"/>
</dbReference>
<evidence type="ECO:0000256" key="1">
    <source>
        <dbReference type="SAM" id="MobiDB-lite"/>
    </source>
</evidence>